<feature type="domain" description="G-protein coupled receptors family 1 profile" evidence="9">
    <location>
        <begin position="18"/>
        <end position="293"/>
    </location>
</feature>
<evidence type="ECO:0000313" key="10">
    <source>
        <dbReference type="EMBL" id="CAL1538690.1"/>
    </source>
</evidence>
<evidence type="ECO:0000256" key="8">
    <source>
        <dbReference type="SAM" id="Phobius"/>
    </source>
</evidence>
<feature type="transmembrane region" description="Helical" evidence="8">
    <location>
        <begin position="233"/>
        <end position="257"/>
    </location>
</feature>
<evidence type="ECO:0000256" key="1">
    <source>
        <dbReference type="ARBA" id="ARBA00004141"/>
    </source>
</evidence>
<evidence type="ECO:0000256" key="4">
    <source>
        <dbReference type="ARBA" id="ARBA00023040"/>
    </source>
</evidence>
<accession>A0AAV2I305</accession>
<keyword evidence="11" id="KW-1185">Reference proteome</keyword>
<feature type="non-terminal residue" evidence="10">
    <location>
        <position position="301"/>
    </location>
</feature>
<dbReference type="EMBL" id="CAXITT010000309">
    <property type="protein sequence ID" value="CAL1538690.1"/>
    <property type="molecule type" value="Genomic_DNA"/>
</dbReference>
<proteinExistence type="predicted"/>
<feature type="transmembrane region" description="Helical" evidence="8">
    <location>
        <begin position="121"/>
        <end position="141"/>
    </location>
</feature>
<dbReference type="AlphaFoldDB" id="A0AAV2I305"/>
<keyword evidence="6" id="KW-0675">Receptor</keyword>
<keyword evidence="7" id="KW-0807">Transducer</keyword>
<evidence type="ECO:0000256" key="5">
    <source>
        <dbReference type="ARBA" id="ARBA00023136"/>
    </source>
</evidence>
<keyword evidence="4" id="KW-0297">G-protein coupled receptor</keyword>
<dbReference type="PANTHER" id="PTHR24243:SF233">
    <property type="entry name" value="THYROTROPIN-RELEASING HORMONE RECEPTOR"/>
    <property type="match status" value="1"/>
</dbReference>
<evidence type="ECO:0000259" key="9">
    <source>
        <dbReference type="PROSITE" id="PS50262"/>
    </source>
</evidence>
<dbReference type="Gene3D" id="1.20.1070.10">
    <property type="entry name" value="Rhodopsin 7-helix transmembrane proteins"/>
    <property type="match status" value="1"/>
</dbReference>
<dbReference type="GO" id="GO:0004930">
    <property type="term" value="F:G protein-coupled receptor activity"/>
    <property type="evidence" value="ECO:0007669"/>
    <property type="project" value="UniProtKB-KW"/>
</dbReference>
<dbReference type="InterPro" id="IPR017452">
    <property type="entry name" value="GPCR_Rhodpsn_7TM"/>
</dbReference>
<feature type="transmembrane region" description="Helical" evidence="8">
    <location>
        <begin position="269"/>
        <end position="294"/>
    </location>
</feature>
<dbReference type="Pfam" id="PF00001">
    <property type="entry name" value="7tm_1"/>
    <property type="match status" value="1"/>
</dbReference>
<evidence type="ECO:0000256" key="3">
    <source>
        <dbReference type="ARBA" id="ARBA00022989"/>
    </source>
</evidence>
<evidence type="ECO:0000256" key="6">
    <source>
        <dbReference type="ARBA" id="ARBA00023170"/>
    </source>
</evidence>
<dbReference type="PANTHER" id="PTHR24243">
    <property type="entry name" value="G-PROTEIN COUPLED RECEPTOR"/>
    <property type="match status" value="1"/>
</dbReference>
<gene>
    <name evidence="10" type="ORF">GSLYS_00012511001</name>
</gene>
<feature type="transmembrane region" description="Helical" evidence="8">
    <location>
        <begin position="47"/>
        <end position="67"/>
    </location>
</feature>
<evidence type="ECO:0000313" key="11">
    <source>
        <dbReference type="Proteomes" id="UP001497497"/>
    </source>
</evidence>
<name>A0AAV2I305_LYMST</name>
<keyword evidence="2 8" id="KW-0812">Transmembrane</keyword>
<dbReference type="Proteomes" id="UP001497497">
    <property type="component" value="Unassembled WGS sequence"/>
</dbReference>
<dbReference type="PRINTS" id="PR00237">
    <property type="entry name" value="GPCRRHODOPSN"/>
</dbReference>
<comment type="caution">
    <text evidence="10">The sequence shown here is derived from an EMBL/GenBank/DDBJ whole genome shotgun (WGS) entry which is preliminary data.</text>
</comment>
<organism evidence="10 11">
    <name type="scientific">Lymnaea stagnalis</name>
    <name type="common">Great pond snail</name>
    <name type="synonym">Helix stagnalis</name>
    <dbReference type="NCBI Taxonomy" id="6523"/>
    <lineage>
        <taxon>Eukaryota</taxon>
        <taxon>Metazoa</taxon>
        <taxon>Spiralia</taxon>
        <taxon>Lophotrochozoa</taxon>
        <taxon>Mollusca</taxon>
        <taxon>Gastropoda</taxon>
        <taxon>Heterobranchia</taxon>
        <taxon>Euthyneura</taxon>
        <taxon>Panpulmonata</taxon>
        <taxon>Hygrophila</taxon>
        <taxon>Lymnaeoidea</taxon>
        <taxon>Lymnaeidae</taxon>
        <taxon>Lymnaea</taxon>
    </lineage>
</organism>
<feature type="transmembrane region" description="Helical" evidence="8">
    <location>
        <begin position="179"/>
        <end position="200"/>
    </location>
</feature>
<reference evidence="10 11" key="1">
    <citation type="submission" date="2024-04" db="EMBL/GenBank/DDBJ databases">
        <authorList>
            <consortium name="Genoscope - CEA"/>
            <person name="William W."/>
        </authorList>
    </citation>
    <scope>NUCLEOTIDE SEQUENCE [LARGE SCALE GENOMIC DNA]</scope>
</reference>
<dbReference type="PROSITE" id="PS50262">
    <property type="entry name" value="G_PROTEIN_RECEP_F1_2"/>
    <property type="match status" value="1"/>
</dbReference>
<evidence type="ECO:0000256" key="2">
    <source>
        <dbReference type="ARBA" id="ARBA00022692"/>
    </source>
</evidence>
<keyword evidence="3 8" id="KW-1133">Transmembrane helix</keyword>
<keyword evidence="5 8" id="KW-0472">Membrane</keyword>
<feature type="transmembrane region" description="Helical" evidence="8">
    <location>
        <begin position="6"/>
        <end position="27"/>
    </location>
</feature>
<dbReference type="SUPFAM" id="SSF81321">
    <property type="entry name" value="Family A G protein-coupled receptor-like"/>
    <property type="match status" value="1"/>
</dbReference>
<protein>
    <recommendedName>
        <fullName evidence="9">G-protein coupled receptors family 1 profile domain-containing protein</fullName>
    </recommendedName>
</protein>
<evidence type="ECO:0000256" key="7">
    <source>
        <dbReference type="ARBA" id="ARBA00023224"/>
    </source>
</evidence>
<dbReference type="GO" id="GO:0005886">
    <property type="term" value="C:plasma membrane"/>
    <property type="evidence" value="ECO:0007669"/>
    <property type="project" value="TreeGrafter"/>
</dbReference>
<sequence length="301" mass="33016">MFVNQTACGVVSLLGMAANVINIIVFYQQGFKDTVNISLTGLAISDLMSLVTSLWVSICWNPLMYYTDLPFIPKDVEYLTGSMPHLLFTRVSGWITAFVAFERCLCIALPLKVKAIITPRLVAWFMVSIFLVVGAAQTPLFCTSTLEWVFSPGRNRTVIGQVARAMSEEIDGIAFSVNLIFPFGSFSIVVVCTAVSSAQLKQTSQWRAKSAVGPSRELGQSVSGREKKVVKMVVMISVLFIVSFLPTAVAQIVYGAIADEPPLVPVFVFYIGVAFSFIKVLEAVHASVGIILYYTMSSKYR</sequence>
<comment type="subcellular location">
    <subcellularLocation>
        <location evidence="1">Membrane</location>
        <topology evidence="1">Multi-pass membrane protein</topology>
    </subcellularLocation>
</comment>
<dbReference type="InterPro" id="IPR000276">
    <property type="entry name" value="GPCR_Rhodpsn"/>
</dbReference>